<dbReference type="PANTHER" id="PTHR39337:SF1">
    <property type="entry name" value="BLR5642 PROTEIN"/>
    <property type="match status" value="1"/>
</dbReference>
<comment type="caution">
    <text evidence="1">The sequence shown here is derived from an EMBL/GenBank/DDBJ whole genome shotgun (WGS) entry which is preliminary data.</text>
</comment>
<keyword evidence="2" id="KW-1185">Reference proteome</keyword>
<gene>
    <name evidence="1" type="ORF">LZ11_02407</name>
</gene>
<dbReference type="Pfam" id="PF04343">
    <property type="entry name" value="DUF488"/>
    <property type="match status" value="1"/>
</dbReference>
<dbReference type="AlphaFoldDB" id="A0A5S5AEB8"/>
<evidence type="ECO:0000313" key="1">
    <source>
        <dbReference type="EMBL" id="TYP47663.1"/>
    </source>
</evidence>
<protein>
    <submittedName>
        <fullName evidence="1">Uncharacterized protein DUF488</fullName>
    </submittedName>
</protein>
<dbReference type="PANTHER" id="PTHR39337">
    <property type="entry name" value="BLR5642 PROTEIN"/>
    <property type="match status" value="1"/>
</dbReference>
<proteinExistence type="predicted"/>
<dbReference type="RefSeq" id="WP_148868051.1">
    <property type="nucleotide sequence ID" value="NZ_VNHO01000045.1"/>
</dbReference>
<accession>A0A5S5AEB8</accession>
<dbReference type="InterPro" id="IPR007438">
    <property type="entry name" value="DUF488"/>
</dbReference>
<reference evidence="1 2" key="1">
    <citation type="submission" date="2019-07" db="EMBL/GenBank/DDBJ databases">
        <title>Genomic Encyclopedia of Type Strains, Phase I: the one thousand microbial genomes (KMG-I) project.</title>
        <authorList>
            <person name="Kyrpides N."/>
        </authorList>
    </citation>
    <scope>NUCLEOTIDE SEQUENCE [LARGE SCALE GENOMIC DNA]</scope>
    <source>
        <strain evidence="1 2">DSM 16647</strain>
    </source>
</reference>
<dbReference type="OrthoDB" id="9789109at2"/>
<dbReference type="EMBL" id="VNHO01000045">
    <property type="protein sequence ID" value="TYP47663.1"/>
    <property type="molecule type" value="Genomic_DNA"/>
</dbReference>
<dbReference type="Proteomes" id="UP000322294">
    <property type="component" value="Unassembled WGS sequence"/>
</dbReference>
<organism evidence="1 2">
    <name type="scientific">Thermosediminibacter litoriperuensis</name>
    <dbReference type="NCBI Taxonomy" id="291989"/>
    <lineage>
        <taxon>Bacteria</taxon>
        <taxon>Bacillati</taxon>
        <taxon>Bacillota</taxon>
        <taxon>Clostridia</taxon>
        <taxon>Thermosediminibacterales</taxon>
        <taxon>Thermosediminibacteraceae</taxon>
        <taxon>Thermosediminibacter</taxon>
    </lineage>
</organism>
<evidence type="ECO:0000313" key="2">
    <source>
        <dbReference type="Proteomes" id="UP000322294"/>
    </source>
</evidence>
<sequence length="149" mass="17557">MKIFTIGFTKKSAKEFFELLKKNKISTLLDIRLKNNSQLAGFAKGEDLEYFTKEILGIDYIHDVRFSPTQELFDSYKKGNISWLDFEKEFKKLMQERDLLNVINNEYINKLDGICLLCSEEKADRCHRRLVAEYIKDNLKIGDIEIIHL</sequence>
<name>A0A5S5AEB8_9FIRM</name>